<dbReference type="InterPro" id="IPR023405">
    <property type="entry name" value="Topo_IA_core_domain"/>
</dbReference>
<dbReference type="GO" id="GO:0006310">
    <property type="term" value="P:DNA recombination"/>
    <property type="evidence" value="ECO:0007669"/>
    <property type="project" value="TreeGrafter"/>
</dbReference>
<dbReference type="Gene3D" id="3.40.50.140">
    <property type="match status" value="1"/>
</dbReference>
<organism evidence="3 4">
    <name type="scientific">Neisseria canis</name>
    <dbReference type="NCBI Taxonomy" id="493"/>
    <lineage>
        <taxon>Bacteria</taxon>
        <taxon>Pseudomonadati</taxon>
        <taxon>Pseudomonadota</taxon>
        <taxon>Betaproteobacteria</taxon>
        <taxon>Neisseriales</taxon>
        <taxon>Neisseriaceae</taxon>
        <taxon>Neisseria</taxon>
    </lineage>
</organism>
<dbReference type="PANTHER" id="PTHR11390:SF21">
    <property type="entry name" value="DNA TOPOISOMERASE 3-ALPHA"/>
    <property type="match status" value="1"/>
</dbReference>
<keyword evidence="1" id="KW-0677">Repeat</keyword>
<keyword evidence="3" id="KW-0413">Isomerase</keyword>
<keyword evidence="4" id="KW-1185">Reference proteome</keyword>
<dbReference type="InterPro" id="IPR000380">
    <property type="entry name" value="Topo_IA"/>
</dbReference>
<dbReference type="GO" id="GO:0043597">
    <property type="term" value="C:cytoplasmic replication fork"/>
    <property type="evidence" value="ECO:0007669"/>
    <property type="project" value="TreeGrafter"/>
</dbReference>
<dbReference type="RefSeq" id="WP_126326712.1">
    <property type="nucleotide sequence ID" value="NZ_CAUJPY010000032.1"/>
</dbReference>
<dbReference type="SMART" id="SM00493">
    <property type="entry name" value="TOPRIM"/>
    <property type="match status" value="1"/>
</dbReference>
<dbReference type="SUPFAM" id="SSF56712">
    <property type="entry name" value="Prokaryotic type I DNA topoisomerase"/>
    <property type="match status" value="1"/>
</dbReference>
<dbReference type="OrthoDB" id="9803554at2"/>
<dbReference type="GO" id="GO:0006281">
    <property type="term" value="P:DNA repair"/>
    <property type="evidence" value="ECO:0007669"/>
    <property type="project" value="TreeGrafter"/>
</dbReference>
<dbReference type="Pfam" id="PF01396">
    <property type="entry name" value="Zn_ribbon_Top1"/>
    <property type="match status" value="1"/>
</dbReference>
<dbReference type="InterPro" id="IPR034144">
    <property type="entry name" value="TOPRIM_TopoIII"/>
</dbReference>
<dbReference type="GO" id="GO:0003917">
    <property type="term" value="F:DNA topoisomerase type I (single strand cut, ATP-independent) activity"/>
    <property type="evidence" value="ECO:0007669"/>
    <property type="project" value="InterPro"/>
</dbReference>
<dbReference type="KEGG" id="nci:NCTC10296_01759"/>
<dbReference type="AlphaFoldDB" id="A0A448D9G9"/>
<proteinExistence type="predicted"/>
<dbReference type="GO" id="GO:0006265">
    <property type="term" value="P:DNA topological change"/>
    <property type="evidence" value="ECO:0007669"/>
    <property type="project" value="InterPro"/>
</dbReference>
<evidence type="ECO:0000313" key="4">
    <source>
        <dbReference type="Proteomes" id="UP000279284"/>
    </source>
</evidence>
<sequence>MRLFLCEKPSQAKDIGKVLGVLSGRHDGYYCNGDTVVTWAFGHILKQAFPSAYGQEYADFAKIDALPLLPQEWLMEVSETANKQFRVIKGLLAKADEVIIATDADREGDICPDCGTGLLRQKHIKDEPEKKYLGCSNFPECKHFEWCQ</sequence>
<dbReference type="EMBL" id="LR134313">
    <property type="protein sequence ID" value="VEF02372.1"/>
    <property type="molecule type" value="Genomic_DNA"/>
</dbReference>
<evidence type="ECO:0000259" key="2">
    <source>
        <dbReference type="SMART" id="SM00493"/>
    </source>
</evidence>
<gene>
    <name evidence="3" type="primary">topB</name>
    <name evidence="3" type="ORF">NCTC10296_01759</name>
</gene>
<accession>A0A448D9G9</accession>
<evidence type="ECO:0000313" key="3">
    <source>
        <dbReference type="EMBL" id="VEF02372.1"/>
    </source>
</evidence>
<evidence type="ECO:0000256" key="1">
    <source>
        <dbReference type="ARBA" id="ARBA00022737"/>
    </source>
</evidence>
<dbReference type="PANTHER" id="PTHR11390">
    <property type="entry name" value="PROKARYOTIC DNA TOPOISOMERASE"/>
    <property type="match status" value="1"/>
</dbReference>
<dbReference type="InterPro" id="IPR006171">
    <property type="entry name" value="TOPRIM_dom"/>
</dbReference>
<name>A0A448D9G9_9NEIS</name>
<dbReference type="EC" id="5.99.1.2" evidence="3"/>
<dbReference type="Proteomes" id="UP000279284">
    <property type="component" value="Chromosome"/>
</dbReference>
<feature type="domain" description="Toprim" evidence="2">
    <location>
        <begin position="1"/>
        <end position="133"/>
    </location>
</feature>
<reference evidence="3 4" key="1">
    <citation type="submission" date="2018-12" db="EMBL/GenBank/DDBJ databases">
        <authorList>
            <consortium name="Pathogen Informatics"/>
        </authorList>
    </citation>
    <scope>NUCLEOTIDE SEQUENCE [LARGE SCALE GENOMIC DNA]</scope>
    <source>
        <strain evidence="3 4">NCTC10296</strain>
    </source>
</reference>
<protein>
    <submittedName>
        <fullName evidence="3">Protein TopB</fullName>
        <ecNumber evidence="3">5.99.1.2</ecNumber>
    </submittedName>
</protein>
<dbReference type="InterPro" id="IPR013498">
    <property type="entry name" value="Topo_IA_Znf"/>
</dbReference>
<dbReference type="CDD" id="cd03362">
    <property type="entry name" value="TOPRIM_TopoIA_TopoIII"/>
    <property type="match status" value="1"/>
</dbReference>
<dbReference type="GO" id="GO:0003677">
    <property type="term" value="F:DNA binding"/>
    <property type="evidence" value="ECO:0007669"/>
    <property type="project" value="InterPro"/>
</dbReference>
<dbReference type="Pfam" id="PF01751">
    <property type="entry name" value="Toprim"/>
    <property type="match status" value="1"/>
</dbReference>